<dbReference type="SUPFAM" id="SSF57997">
    <property type="entry name" value="Tropomyosin"/>
    <property type="match status" value="1"/>
</dbReference>
<organism evidence="2 3">
    <name type="scientific">Siminovitchia terrae</name>
    <name type="common">Bacillus terrae</name>
    <dbReference type="NCBI Taxonomy" id="1914933"/>
    <lineage>
        <taxon>Bacteria</taxon>
        <taxon>Bacillati</taxon>
        <taxon>Bacillota</taxon>
        <taxon>Bacilli</taxon>
        <taxon>Bacillales</taxon>
        <taxon>Bacillaceae</taxon>
        <taxon>Siminovitchia</taxon>
    </lineage>
</organism>
<dbReference type="OrthoDB" id="2720606at2"/>
<dbReference type="EMBL" id="QYTW02000002">
    <property type="protein sequence ID" value="RST60954.1"/>
    <property type="molecule type" value="Genomic_DNA"/>
</dbReference>
<comment type="caution">
    <text evidence="2">The sequence shown here is derived from an EMBL/GenBank/DDBJ whole genome shotgun (WGS) entry which is preliminary data.</text>
</comment>
<evidence type="ECO:0000313" key="3">
    <source>
        <dbReference type="Proteomes" id="UP000287296"/>
    </source>
</evidence>
<gene>
    <name evidence="2" type="ORF">D5F11_002560</name>
</gene>
<evidence type="ECO:0000256" key="1">
    <source>
        <dbReference type="SAM" id="Coils"/>
    </source>
</evidence>
<sequence length="119" mass="13681">MDVHEKLDLILEILGGHSEKLDEHSQKLDEQGRKLDEHSQKLGEHSELLGALIHGQQEIKADLDGFKLATFKRFDDLNKRLDSSESKQGELEAKVELLENRTWTNESDIHRLKNLIGMK</sequence>
<name>A0A429XBX1_SIMTE</name>
<evidence type="ECO:0000313" key="2">
    <source>
        <dbReference type="EMBL" id="RST60954.1"/>
    </source>
</evidence>
<protein>
    <submittedName>
        <fullName evidence="2">Uncharacterized protein</fullName>
    </submittedName>
</protein>
<dbReference type="Gene3D" id="1.20.5.340">
    <property type="match status" value="1"/>
</dbReference>
<reference evidence="2 3" key="1">
    <citation type="submission" date="2018-12" db="EMBL/GenBank/DDBJ databases">
        <authorList>
            <person name="Sun L."/>
            <person name="Chen Z."/>
        </authorList>
    </citation>
    <scope>NUCLEOTIDE SEQUENCE [LARGE SCALE GENOMIC DNA]</scope>
    <source>
        <strain evidence="2 3">LMG 29736</strain>
    </source>
</reference>
<dbReference type="RefSeq" id="WP_120114861.1">
    <property type="nucleotide sequence ID" value="NZ_QYTW02000002.1"/>
</dbReference>
<feature type="coiled-coil region" evidence="1">
    <location>
        <begin position="74"/>
        <end position="101"/>
    </location>
</feature>
<keyword evidence="1" id="KW-0175">Coiled coil</keyword>
<proteinExistence type="predicted"/>
<accession>A0A429XBX1</accession>
<dbReference type="AlphaFoldDB" id="A0A429XBX1"/>
<dbReference type="Proteomes" id="UP000287296">
    <property type="component" value="Unassembled WGS sequence"/>
</dbReference>